<dbReference type="RefSeq" id="WP_190858100.1">
    <property type="nucleotide sequence ID" value="NZ_JACXIY010000002.1"/>
</dbReference>
<evidence type="ECO:0000256" key="1">
    <source>
        <dbReference type="SAM" id="MobiDB-lite"/>
    </source>
</evidence>
<feature type="region of interest" description="Disordered" evidence="1">
    <location>
        <begin position="1"/>
        <end position="20"/>
    </location>
</feature>
<gene>
    <name evidence="2" type="ORF">IDH41_02900</name>
</gene>
<protein>
    <submittedName>
        <fullName evidence="2">Uncharacterized protein</fullName>
    </submittedName>
</protein>
<feature type="region of interest" description="Disordered" evidence="1">
    <location>
        <begin position="31"/>
        <end position="55"/>
    </location>
</feature>
<accession>A0A927CH98</accession>
<keyword evidence="3" id="KW-1185">Reference proteome</keyword>
<dbReference type="Proteomes" id="UP000632125">
    <property type="component" value="Unassembled WGS sequence"/>
</dbReference>
<dbReference type="EMBL" id="JACXIY010000002">
    <property type="protein sequence ID" value="MBD2867510.1"/>
    <property type="molecule type" value="Genomic_DNA"/>
</dbReference>
<reference evidence="2" key="1">
    <citation type="submission" date="2020-09" db="EMBL/GenBank/DDBJ databases">
        <title>A novel bacterium of genus Paenibacillus, isolated from South China Sea.</title>
        <authorList>
            <person name="Huang H."/>
            <person name="Mo K."/>
            <person name="Hu Y."/>
        </authorList>
    </citation>
    <scope>NUCLEOTIDE SEQUENCE</scope>
    <source>
        <strain evidence="2">IB182493</strain>
    </source>
</reference>
<organism evidence="2 3">
    <name type="scientific">Paenibacillus arenilitoris</name>
    <dbReference type="NCBI Taxonomy" id="2772299"/>
    <lineage>
        <taxon>Bacteria</taxon>
        <taxon>Bacillati</taxon>
        <taxon>Bacillota</taxon>
        <taxon>Bacilli</taxon>
        <taxon>Bacillales</taxon>
        <taxon>Paenibacillaceae</taxon>
        <taxon>Paenibacillus</taxon>
    </lineage>
</organism>
<evidence type="ECO:0000313" key="3">
    <source>
        <dbReference type="Proteomes" id="UP000632125"/>
    </source>
</evidence>
<sequence>MSTSKSGKARRKLARQGKLAADRLRVGWQGVNPVTKKTPTLMEKQTKLHNKHRRNHAYESDDSFCVYTGRGAGTAA</sequence>
<proteinExistence type="predicted"/>
<evidence type="ECO:0000313" key="2">
    <source>
        <dbReference type="EMBL" id="MBD2867510.1"/>
    </source>
</evidence>
<dbReference type="AlphaFoldDB" id="A0A927CH98"/>
<name>A0A927CH98_9BACL</name>
<comment type="caution">
    <text evidence="2">The sequence shown here is derived from an EMBL/GenBank/DDBJ whole genome shotgun (WGS) entry which is preliminary data.</text>
</comment>